<comment type="similarity">
    <text evidence="1">Belongs to the FAM110 family.</text>
</comment>
<organism evidence="4 5">
    <name type="scientific">Lynx canadensis</name>
    <name type="common">Canada lynx</name>
    <name type="synonym">Felis canadensis</name>
    <dbReference type="NCBI Taxonomy" id="61383"/>
    <lineage>
        <taxon>Eukaryota</taxon>
        <taxon>Metazoa</taxon>
        <taxon>Chordata</taxon>
        <taxon>Craniata</taxon>
        <taxon>Vertebrata</taxon>
        <taxon>Euteleostomi</taxon>
        <taxon>Mammalia</taxon>
        <taxon>Eutheria</taxon>
        <taxon>Laurasiatheria</taxon>
        <taxon>Carnivora</taxon>
        <taxon>Feliformia</taxon>
        <taxon>Felidae</taxon>
        <taxon>Felinae</taxon>
        <taxon>Lynx</taxon>
    </lineage>
</organism>
<feature type="region of interest" description="Disordered" evidence="2">
    <location>
        <begin position="113"/>
        <end position="210"/>
    </location>
</feature>
<dbReference type="Pfam" id="PF14160">
    <property type="entry name" value="FAM110_C"/>
    <property type="match status" value="1"/>
</dbReference>
<dbReference type="Proteomes" id="UP000472241">
    <property type="component" value="Unplaced"/>
</dbReference>
<sequence>MRALPASDTSQNERRRTGVPEAPRARDAAVPARRSAVERLAADRAKYVRGPPGGGPGPAPEGSSTRTSEGPAGDPRPPARVPGAVARRAIARKPLRPDSLVIYRQKCDFVRGQGAHSSMGGLVRKLFQGPGRDKTPLPPETTRVGGEVRAGPEGAVQPESGSTAASAAPGVPSPPASPAPSGTPSRVRAAPRGPELRGARRRGLQRSQSDLSSRCSASLAEFDTFFQFCGLEPEVVEALGRENFSAGSDRVTLKVRSVSVATSDSGFSRHSGGEEGLQEEELTEQVPSTTSVVDRNARIIKWLYTCKKARETPGQGQTWTQGSKASRL</sequence>
<name>A0A667HRW4_LYNCA</name>
<evidence type="ECO:0000259" key="3">
    <source>
        <dbReference type="Pfam" id="PF14160"/>
    </source>
</evidence>
<protein>
    <submittedName>
        <fullName evidence="4">Family with sequence similarity 110 member C</fullName>
    </submittedName>
</protein>
<dbReference type="GO" id="GO:0043014">
    <property type="term" value="F:alpha-tubulin binding"/>
    <property type="evidence" value="ECO:0007669"/>
    <property type="project" value="TreeGrafter"/>
</dbReference>
<feature type="region of interest" description="Disordered" evidence="2">
    <location>
        <begin position="263"/>
        <end position="290"/>
    </location>
</feature>
<dbReference type="AlphaFoldDB" id="A0A667HRW4"/>
<feature type="compositionally biased region" description="Basic and acidic residues" evidence="2">
    <location>
        <begin position="11"/>
        <end position="27"/>
    </location>
</feature>
<evidence type="ECO:0000313" key="4">
    <source>
        <dbReference type="Ensembl" id="ENSLCNP00005013845.1"/>
    </source>
</evidence>
<dbReference type="Ensembl" id="ENSLCNT00005015480.1">
    <property type="protein sequence ID" value="ENSLCNP00005013845.1"/>
    <property type="gene ID" value="ENSLCNG00005009086.1"/>
</dbReference>
<accession>A0A667HRW4</accession>
<gene>
    <name evidence="4" type="primary">FAM110C</name>
</gene>
<reference evidence="4" key="1">
    <citation type="submission" date="2025-08" db="UniProtKB">
        <authorList>
            <consortium name="Ensembl"/>
        </authorList>
    </citation>
    <scope>IDENTIFICATION</scope>
</reference>
<dbReference type="PANTHER" id="PTHR14758">
    <property type="entry name" value="AGAP005440-PA"/>
    <property type="match status" value="1"/>
</dbReference>
<feature type="region of interest" description="Disordered" evidence="2">
    <location>
        <begin position="1"/>
        <end position="97"/>
    </location>
</feature>
<evidence type="ECO:0000256" key="2">
    <source>
        <dbReference type="SAM" id="MobiDB-lite"/>
    </source>
</evidence>
<dbReference type="GO" id="GO:0060491">
    <property type="term" value="P:regulation of cell projection assembly"/>
    <property type="evidence" value="ECO:0007669"/>
    <property type="project" value="TreeGrafter"/>
</dbReference>
<feature type="compositionally biased region" description="Low complexity" evidence="2">
    <location>
        <begin position="160"/>
        <end position="170"/>
    </location>
</feature>
<dbReference type="InterPro" id="IPR025740">
    <property type="entry name" value="FAM110"/>
</dbReference>
<proteinExistence type="inferred from homology"/>
<reference evidence="4" key="2">
    <citation type="submission" date="2025-09" db="UniProtKB">
        <authorList>
            <consortium name="Ensembl"/>
        </authorList>
    </citation>
    <scope>IDENTIFICATION</scope>
</reference>
<keyword evidence="5" id="KW-1185">Reference proteome</keyword>
<feature type="domain" description="Centrosome-associated FAM110 C-terminal" evidence="3">
    <location>
        <begin position="202"/>
        <end position="309"/>
    </location>
</feature>
<dbReference type="PANTHER" id="PTHR14758:SF5">
    <property type="entry name" value="PROTEIN FAM110C"/>
    <property type="match status" value="1"/>
</dbReference>
<dbReference type="GO" id="GO:0030335">
    <property type="term" value="P:positive regulation of cell migration"/>
    <property type="evidence" value="ECO:0007669"/>
    <property type="project" value="TreeGrafter"/>
</dbReference>
<evidence type="ECO:0000313" key="5">
    <source>
        <dbReference type="Proteomes" id="UP000472241"/>
    </source>
</evidence>
<feature type="compositionally biased region" description="Basic and acidic residues" evidence="2">
    <location>
        <begin position="35"/>
        <end position="46"/>
    </location>
</feature>
<dbReference type="InterPro" id="IPR025741">
    <property type="entry name" value="FAM110_C"/>
</dbReference>
<evidence type="ECO:0000256" key="1">
    <source>
        <dbReference type="ARBA" id="ARBA00010576"/>
    </source>
</evidence>
<dbReference type="GO" id="GO:0005938">
    <property type="term" value="C:cell cortex"/>
    <property type="evidence" value="ECO:0007669"/>
    <property type="project" value="TreeGrafter"/>
</dbReference>